<accession>A0A1R0H1A0</accession>
<dbReference type="GO" id="GO:0005634">
    <property type="term" value="C:nucleus"/>
    <property type="evidence" value="ECO:0007669"/>
    <property type="project" value="TreeGrafter"/>
</dbReference>
<sequence>MSRLYVGGLPFDARERDVEKLFKGYGEIRDIVLLKGFGFVKYHFIILQEFRDKRDAEDAMYRFNGKDFMGKRLVIEQARQSRRNDRDGSRDRYRGDDRDRGYGRDSFRGGDRFRDRDGGRGRDYDRGRGRDRGLVIKILYYLFFDFDLFFLYSMNSGPQRTKYRILVENLSSSVSWQDLKDFMRRAGEVSFSDAHKLRQGEGIVEFADEDGMEAALRKLDGEELKGRRISLRQDRGRSGGFSRNRSRSPYNSRRSRSRSRSPRNNASNSPRRSRSRSPSRLRSTSRPRSHSHSQSRSRSRSRSPLSPDHGSAPAEASWNAENKSEGGAGMEEDGDHNDEKWDGPSRSAQDTYPDDEPAPKSPSPRHD</sequence>
<dbReference type="InterPro" id="IPR000504">
    <property type="entry name" value="RRM_dom"/>
</dbReference>
<dbReference type="EMBL" id="LSSL01001180">
    <property type="protein sequence ID" value="OLY82910.1"/>
    <property type="molecule type" value="Genomic_DNA"/>
</dbReference>
<dbReference type="InterPro" id="IPR012677">
    <property type="entry name" value="Nucleotide-bd_a/b_plait_sf"/>
</dbReference>
<keyword evidence="1 2" id="KW-0694">RNA-binding</keyword>
<keyword evidence="6" id="KW-1185">Reference proteome</keyword>
<evidence type="ECO:0000256" key="1">
    <source>
        <dbReference type="ARBA" id="ARBA00022884"/>
    </source>
</evidence>
<dbReference type="AlphaFoldDB" id="A0A1R0H1A0"/>
<reference evidence="5 6" key="1">
    <citation type="journal article" date="2016" name="Mol. Biol. Evol.">
        <title>Genome-Wide Survey of Gut Fungi (Harpellales) Reveals the First Horizontally Transferred Ubiquitin Gene from a Mosquito Host.</title>
        <authorList>
            <person name="Wang Y."/>
            <person name="White M.M."/>
            <person name="Kvist S."/>
            <person name="Moncalvo J.M."/>
        </authorList>
    </citation>
    <scope>NUCLEOTIDE SEQUENCE [LARGE SCALE GENOMIC DNA]</scope>
    <source>
        <strain evidence="5 6">ALG-7-W6</strain>
    </source>
</reference>
<dbReference type="GO" id="GO:0003729">
    <property type="term" value="F:mRNA binding"/>
    <property type="evidence" value="ECO:0007669"/>
    <property type="project" value="TreeGrafter"/>
</dbReference>
<dbReference type="PANTHER" id="PTHR23003:SF51">
    <property type="entry name" value="SERINE-ARGININE PROTEIN 55"/>
    <property type="match status" value="1"/>
</dbReference>
<dbReference type="Gene3D" id="3.30.70.330">
    <property type="match status" value="2"/>
</dbReference>
<dbReference type="SUPFAM" id="SSF54928">
    <property type="entry name" value="RNA-binding domain, RBD"/>
    <property type="match status" value="1"/>
</dbReference>
<evidence type="ECO:0000259" key="4">
    <source>
        <dbReference type="PROSITE" id="PS50102"/>
    </source>
</evidence>
<dbReference type="InterPro" id="IPR035979">
    <property type="entry name" value="RBD_domain_sf"/>
</dbReference>
<dbReference type="InterPro" id="IPR050374">
    <property type="entry name" value="RRT5_SRSF_SR"/>
</dbReference>
<protein>
    <submittedName>
        <fullName evidence="5">Serine/arginine-rich splicing factor 4</fullName>
    </submittedName>
</protein>
<name>A0A1R0H1A0_9FUNG</name>
<proteinExistence type="predicted"/>
<feature type="domain" description="RRM" evidence="4">
    <location>
        <begin position="2"/>
        <end position="80"/>
    </location>
</feature>
<dbReference type="PROSITE" id="PS50102">
    <property type="entry name" value="RRM"/>
    <property type="match status" value="2"/>
</dbReference>
<feature type="compositionally biased region" description="Basic residues" evidence="3">
    <location>
        <begin position="271"/>
        <end position="301"/>
    </location>
</feature>
<evidence type="ECO:0000313" key="5">
    <source>
        <dbReference type="EMBL" id="OLY82910.1"/>
    </source>
</evidence>
<comment type="caution">
    <text evidence="5">The sequence shown here is derived from an EMBL/GenBank/DDBJ whole genome shotgun (WGS) entry which is preliminary data.</text>
</comment>
<evidence type="ECO:0000256" key="3">
    <source>
        <dbReference type="SAM" id="MobiDB-lite"/>
    </source>
</evidence>
<feature type="compositionally biased region" description="Low complexity" evidence="3">
    <location>
        <begin position="240"/>
        <end position="252"/>
    </location>
</feature>
<dbReference type="SMART" id="SM00360">
    <property type="entry name" value="RRM"/>
    <property type="match status" value="2"/>
</dbReference>
<dbReference type="STRING" id="133383.A0A1R0H1A0"/>
<dbReference type="CDD" id="cd12339">
    <property type="entry name" value="RRM2_SRSF1_4_like"/>
    <property type="match status" value="1"/>
</dbReference>
<evidence type="ECO:0000313" key="6">
    <source>
        <dbReference type="Proteomes" id="UP000187455"/>
    </source>
</evidence>
<feature type="region of interest" description="Disordered" evidence="3">
    <location>
        <begin position="227"/>
        <end position="367"/>
    </location>
</feature>
<feature type="domain" description="RRM" evidence="4">
    <location>
        <begin position="163"/>
        <end position="236"/>
    </location>
</feature>
<feature type="compositionally biased region" description="Basic and acidic residues" evidence="3">
    <location>
        <begin position="227"/>
        <end position="237"/>
    </location>
</feature>
<dbReference type="PANTHER" id="PTHR23003">
    <property type="entry name" value="RNA RECOGNITION MOTIF RRM DOMAIN CONTAINING PROTEIN"/>
    <property type="match status" value="1"/>
</dbReference>
<feature type="compositionally biased region" description="Basic and acidic residues" evidence="3">
    <location>
        <begin position="82"/>
        <end position="124"/>
    </location>
</feature>
<dbReference type="Pfam" id="PF00076">
    <property type="entry name" value="RRM_1"/>
    <property type="match status" value="2"/>
</dbReference>
<dbReference type="GO" id="GO:0005737">
    <property type="term" value="C:cytoplasm"/>
    <property type="evidence" value="ECO:0007669"/>
    <property type="project" value="TreeGrafter"/>
</dbReference>
<evidence type="ECO:0000256" key="2">
    <source>
        <dbReference type="PROSITE-ProRule" id="PRU00176"/>
    </source>
</evidence>
<gene>
    <name evidence="5" type="ORF">AYI68_g2959</name>
</gene>
<feature type="region of interest" description="Disordered" evidence="3">
    <location>
        <begin position="79"/>
        <end position="124"/>
    </location>
</feature>
<dbReference type="Proteomes" id="UP000187455">
    <property type="component" value="Unassembled WGS sequence"/>
</dbReference>
<dbReference type="OrthoDB" id="1099063at2759"/>
<organism evidence="5 6">
    <name type="scientific">Smittium mucronatum</name>
    <dbReference type="NCBI Taxonomy" id="133383"/>
    <lineage>
        <taxon>Eukaryota</taxon>
        <taxon>Fungi</taxon>
        <taxon>Fungi incertae sedis</taxon>
        <taxon>Zoopagomycota</taxon>
        <taxon>Kickxellomycotina</taxon>
        <taxon>Harpellomycetes</taxon>
        <taxon>Harpellales</taxon>
        <taxon>Legeriomycetaceae</taxon>
        <taxon>Smittium</taxon>
    </lineage>
</organism>